<proteinExistence type="predicted"/>
<gene>
    <name evidence="1" type="ORF">ODY93_13500</name>
</gene>
<dbReference type="RefSeq" id="WP_282679559.1">
    <property type="nucleotide sequence ID" value="NZ_CP106875.1"/>
</dbReference>
<keyword evidence="2" id="KW-1185">Reference proteome</keyword>
<accession>A0ABT6UH36</accession>
<name>A0ABT6UH36_9GAMM</name>
<reference evidence="1 2" key="1">
    <citation type="submission" date="2022-09" db="EMBL/GenBank/DDBJ databases">
        <title>The outer-membrane cytochrome OmcA is essential for infection of Shewanella oneidensis by a zebrafish-associated bacteriophage.</title>
        <authorList>
            <person name="Grenfell A.W."/>
            <person name="Intile P."/>
            <person name="Mcfarlane J."/>
            <person name="Leung D."/>
            <person name="Abdalla K."/>
            <person name="Wold M."/>
            <person name="Kees E."/>
            <person name="Gralnick J."/>
        </authorList>
    </citation>
    <scope>NUCLEOTIDE SEQUENCE [LARGE SCALE GENOMIC DNA]</scope>
    <source>
        <strain evidence="1 2">NF-5</strain>
    </source>
</reference>
<organism evidence="1 2">
    <name type="scientific">Shewanella xiamenensis</name>
    <dbReference type="NCBI Taxonomy" id="332186"/>
    <lineage>
        <taxon>Bacteria</taxon>
        <taxon>Pseudomonadati</taxon>
        <taxon>Pseudomonadota</taxon>
        <taxon>Gammaproteobacteria</taxon>
        <taxon>Alteromonadales</taxon>
        <taxon>Shewanellaceae</taxon>
        <taxon>Shewanella</taxon>
    </lineage>
</organism>
<dbReference type="EMBL" id="JAOTLW010000013">
    <property type="protein sequence ID" value="MDI5832589.1"/>
    <property type="molecule type" value="Genomic_DNA"/>
</dbReference>
<comment type="caution">
    <text evidence="1">The sequence shown here is derived from an EMBL/GenBank/DDBJ whole genome shotgun (WGS) entry which is preliminary data.</text>
</comment>
<sequence>MLAITQYYEGHLYSYVHVERLAIEMKAKIRAMPDIKLDMYVSVKNAVAIFKFQCVRENESGECDTFLLVSIKKLQPMQVGAEIVVGRDCLNLFRQGDIAVLVKDEGSSGWWAKFNSGETWNVGSGADFFVLA</sequence>
<protein>
    <submittedName>
        <fullName evidence="1">Uncharacterized protein</fullName>
    </submittedName>
</protein>
<evidence type="ECO:0000313" key="1">
    <source>
        <dbReference type="EMBL" id="MDI5832589.1"/>
    </source>
</evidence>
<dbReference type="Proteomes" id="UP001159075">
    <property type="component" value="Unassembled WGS sequence"/>
</dbReference>
<evidence type="ECO:0000313" key="2">
    <source>
        <dbReference type="Proteomes" id="UP001159075"/>
    </source>
</evidence>